<name>A0AAW6TX88_9BACT</name>
<sequence>MSAADTGAGIEARGLAGLARDVAGGVGNIAAIAERMEVRRAETEYISTKALQSRLNAEFLDELRRQPVPENVTDPQKYYQETFDTHIKSLHSLSANRATTARSKRAIENMTMEETERLRGEVMKVAWGKEQDRSLAMLEASTNEYWQAYLLTGDVRNIARIGASIHMMFENGVIDATTKTKMLLDWDKKYQVELVRREITAAVNDPDNPEAQERARQKIEDYPGPEREKMQFRDEYRIDTHIRQRQREELAAKDIDEVMGMAMNMDMNIEDIQAEIEARENLSPTKKVEAFRLATWAYDLWRGESVNPFVETQNHKALADVDYDLDHNTGKITSLQDIEDR</sequence>
<protein>
    <submittedName>
        <fullName evidence="1">Uncharacterized protein</fullName>
    </submittedName>
</protein>
<comment type="caution">
    <text evidence="1">The sequence shown here is derived from an EMBL/GenBank/DDBJ whole genome shotgun (WGS) entry which is preliminary data.</text>
</comment>
<dbReference type="AlphaFoldDB" id="A0AAW6TX88"/>
<dbReference type="EMBL" id="JASCXX010000003">
    <property type="protein sequence ID" value="MDI6448081.1"/>
    <property type="molecule type" value="Genomic_DNA"/>
</dbReference>
<dbReference type="Proteomes" id="UP001431776">
    <property type="component" value="Unassembled WGS sequence"/>
</dbReference>
<accession>A0AAW6TX88</accession>
<dbReference type="RefSeq" id="WP_349243491.1">
    <property type="nucleotide sequence ID" value="NZ_JASCXX010000003.1"/>
</dbReference>
<evidence type="ECO:0000313" key="1">
    <source>
        <dbReference type="EMBL" id="MDI6448081.1"/>
    </source>
</evidence>
<organism evidence="1 2">
    <name type="scientific">Anaerobaca lacustris</name>
    <dbReference type="NCBI Taxonomy" id="3044600"/>
    <lineage>
        <taxon>Bacteria</taxon>
        <taxon>Pseudomonadati</taxon>
        <taxon>Planctomycetota</taxon>
        <taxon>Phycisphaerae</taxon>
        <taxon>Sedimentisphaerales</taxon>
        <taxon>Anaerobacaceae</taxon>
        <taxon>Anaerobaca</taxon>
    </lineage>
</organism>
<evidence type="ECO:0000313" key="2">
    <source>
        <dbReference type="Proteomes" id="UP001431776"/>
    </source>
</evidence>
<keyword evidence="2" id="KW-1185">Reference proteome</keyword>
<proteinExistence type="predicted"/>
<reference evidence="1" key="1">
    <citation type="submission" date="2023-05" db="EMBL/GenBank/DDBJ databases">
        <title>Anaerotaeda fermentans gen. nov., sp. nov., a novel anaerobic planctomycete of the new family within the order Sedimentisphaerales isolated from Taman Peninsula, Russia.</title>
        <authorList>
            <person name="Khomyakova M.A."/>
            <person name="Merkel A.Y."/>
            <person name="Slobodkin A.I."/>
        </authorList>
    </citation>
    <scope>NUCLEOTIDE SEQUENCE</scope>
    <source>
        <strain evidence="1">M17dextr</strain>
    </source>
</reference>
<gene>
    <name evidence="1" type="ORF">QJ522_03405</name>
</gene>